<protein>
    <recommendedName>
        <fullName evidence="3">Phage tail assembly protein</fullName>
    </recommendedName>
</protein>
<keyword evidence="2" id="KW-1185">Reference proteome</keyword>
<name>A0A917ZUB2_9ACTN</name>
<accession>A0A917ZUB2</accession>
<dbReference type="AlphaFoldDB" id="A0A917ZUB2"/>
<proteinExistence type="predicted"/>
<evidence type="ECO:0008006" key="3">
    <source>
        <dbReference type="Google" id="ProtNLM"/>
    </source>
</evidence>
<dbReference type="RefSeq" id="WP_189133996.1">
    <property type="nucleotide sequence ID" value="NZ_BMMS01000023.1"/>
</dbReference>
<organism evidence="1 2">
    <name type="scientific">Wenjunlia tyrosinilytica</name>
    <dbReference type="NCBI Taxonomy" id="1544741"/>
    <lineage>
        <taxon>Bacteria</taxon>
        <taxon>Bacillati</taxon>
        <taxon>Actinomycetota</taxon>
        <taxon>Actinomycetes</taxon>
        <taxon>Kitasatosporales</taxon>
        <taxon>Streptomycetaceae</taxon>
        <taxon>Wenjunlia</taxon>
    </lineage>
</organism>
<comment type="caution">
    <text evidence="1">The sequence shown here is derived from an EMBL/GenBank/DDBJ whole genome shotgun (WGS) entry which is preliminary data.</text>
</comment>
<evidence type="ECO:0000313" key="2">
    <source>
        <dbReference type="Proteomes" id="UP000641932"/>
    </source>
</evidence>
<dbReference type="Proteomes" id="UP000641932">
    <property type="component" value="Unassembled WGS sequence"/>
</dbReference>
<dbReference type="EMBL" id="BMMS01000023">
    <property type="protein sequence ID" value="GGO94471.1"/>
    <property type="molecule type" value="Genomic_DNA"/>
</dbReference>
<reference evidence="1" key="1">
    <citation type="journal article" date="2014" name="Int. J. Syst. Evol. Microbiol.">
        <title>Complete genome sequence of Corynebacterium casei LMG S-19264T (=DSM 44701T), isolated from a smear-ripened cheese.</title>
        <authorList>
            <consortium name="US DOE Joint Genome Institute (JGI-PGF)"/>
            <person name="Walter F."/>
            <person name="Albersmeier A."/>
            <person name="Kalinowski J."/>
            <person name="Ruckert C."/>
        </authorList>
    </citation>
    <scope>NUCLEOTIDE SEQUENCE</scope>
    <source>
        <strain evidence="1">CGMCC 4.7201</strain>
    </source>
</reference>
<gene>
    <name evidence="1" type="ORF">GCM10012280_49440</name>
</gene>
<sequence length="121" mass="13224">MFQTEVDFVLPLGYADEDGTLHRKGTMRLATAADEIHPLRDPRVQQNEAYLIVIILSRVLTSLGSLSQINPKVVEGLYAADLAYLQELYNHTNQHGAAAMETSCPRCEHQFPAAVNAAGGS</sequence>
<evidence type="ECO:0000313" key="1">
    <source>
        <dbReference type="EMBL" id="GGO94471.1"/>
    </source>
</evidence>
<reference evidence="1" key="2">
    <citation type="submission" date="2020-09" db="EMBL/GenBank/DDBJ databases">
        <authorList>
            <person name="Sun Q."/>
            <person name="Zhou Y."/>
        </authorList>
    </citation>
    <scope>NUCLEOTIDE SEQUENCE</scope>
    <source>
        <strain evidence="1">CGMCC 4.7201</strain>
    </source>
</reference>